<feature type="region of interest" description="Disordered" evidence="1">
    <location>
        <begin position="227"/>
        <end position="264"/>
    </location>
</feature>
<reference evidence="3 4" key="1">
    <citation type="journal article" date="2018" name="Int. J. Syst. Evol. Microbiol.">
        <title>Adhaeribacter swui sp. nov., isolated from wet mud.</title>
        <authorList>
            <person name="Kim D.U."/>
            <person name="Kim K.W."/>
            <person name="Kang M.S."/>
            <person name="Kim J.Y."/>
            <person name="Jang J.H."/>
            <person name="Kim M.K."/>
        </authorList>
    </citation>
    <scope>NUCLEOTIDE SEQUENCE [LARGE SCALE GENOMIC DNA]</scope>
    <source>
        <strain evidence="3 4">KCTC 52873</strain>
    </source>
</reference>
<dbReference type="Gene3D" id="2.60.40.4070">
    <property type="match status" value="1"/>
</dbReference>
<dbReference type="EMBL" id="CP055156">
    <property type="protein sequence ID" value="QNF32130.1"/>
    <property type="molecule type" value="Genomic_DNA"/>
</dbReference>
<evidence type="ECO:0000313" key="3">
    <source>
        <dbReference type="EMBL" id="QNF32130.1"/>
    </source>
</evidence>
<sequence length="1006" mass="108729">MKNFSTLIKKIPSTNYRWCASTAVLIFGLSLVGPAVAQNIQLDKTIGSYSTDQLASAQQTPDGGYILGGTTEFGKGGDKTEEGENDSRFATDYWIVKLKANGTKEWDKVYSGNAEDAVKKVLPTPDGGYMVFGNSNSGISRDKSGPSKGGQDFWIIKLRADGSKAWDKTIGGKYFDKLEAVATTQDGGYILGATSVSGIGKDKTETRRGRDDYWIVKLSADGTKEWDKTIGGPGDDRLSTIQQTTDGGYMVGGTSSSRIGNDKTSASHGKDDYWVVKLDATGAKVWDKSFGGSDNDYLAALQQTPDGSFILGGSSRSNISGNKSEKNKSALSENYWFPISDYWVVKIDATGKIIWDKTIGGNNKDQLKALQVTPDQNILLGGTSDSQFGEDKSEDPKGKFISSDFTVDDYWIVKLRPDGSKMWDVTIGGNSEDDLISMEPALDGSYILGGNSYSSISDDKTEVRRGGQDYWIVKMENKNLDSAAWNMAYGGLGSDAFTTAIQTRDSGYLSGGYSTSDSSYYKSQNSRGQNDFWIVKSNQYGQKIWDKRYGGSDNDYLSRVIQTQDGGYLLGGSSFSGKGGDKTQSSQGDRDYWVIKVDAQGNKQWDKRFGGTGDDELVKVVQLASGDYVLGGHSNSPTSGDKTQGSQGKTDYWLIKISKNGIKLWDKRYGGTAIENLGSFTETANGGFLLAGTSLSGQGHDKSASSRGGSDYWVVQTDQAGNLLWDKTYGGSGNDKAYSVGRSGNSFFLAGTSNSGANGDKTQSSRGGKDFWLIKISSTGDKLWDKRYGGTANDELSASSITTDGGIALAGKSNSGAGADKTQSNQGRSDYWLVQVDANGNLQWDQRFGGSRSDELRVVTQTQDGGFLLGGQSDSGRSGDKNQSLIGFLGTDYWLVKVAPRTAAASQNTPETTVEQATVVIKNFTAYPNPFRDRVTVSFTLPQTQAITVRVLDSQGHPVATLFQEQAQAHQKYEVQWQAGNQKAGMYLLQLQTPAQQNTLKLLLQK</sequence>
<protein>
    <submittedName>
        <fullName evidence="3">T9SS type A sorting domain-containing protein</fullName>
    </submittedName>
</protein>
<dbReference type="RefSeq" id="WP_185272911.1">
    <property type="nucleotide sequence ID" value="NZ_CP055156.1"/>
</dbReference>
<organism evidence="3 4">
    <name type="scientific">Adhaeribacter swui</name>
    <dbReference type="NCBI Taxonomy" id="2086471"/>
    <lineage>
        <taxon>Bacteria</taxon>
        <taxon>Pseudomonadati</taxon>
        <taxon>Bacteroidota</taxon>
        <taxon>Cytophagia</taxon>
        <taxon>Cytophagales</taxon>
        <taxon>Hymenobacteraceae</taxon>
        <taxon>Adhaeribacter</taxon>
    </lineage>
</organism>
<dbReference type="Proteomes" id="UP000515237">
    <property type="component" value="Chromosome"/>
</dbReference>
<dbReference type="PANTHER" id="PTHR42754:SF1">
    <property type="entry name" value="LIPOPROTEIN"/>
    <property type="match status" value="1"/>
</dbReference>
<evidence type="ECO:0000259" key="2">
    <source>
        <dbReference type="Pfam" id="PF18962"/>
    </source>
</evidence>
<dbReference type="InterPro" id="IPR026444">
    <property type="entry name" value="Secre_tail"/>
</dbReference>
<proteinExistence type="predicted"/>
<feature type="domain" description="Secretion system C-terminal sorting" evidence="2">
    <location>
        <begin position="927"/>
        <end position="1002"/>
    </location>
</feature>
<evidence type="ECO:0000256" key="1">
    <source>
        <dbReference type="SAM" id="MobiDB-lite"/>
    </source>
</evidence>
<gene>
    <name evidence="3" type="ORF">HUW51_05065</name>
</gene>
<dbReference type="PANTHER" id="PTHR42754">
    <property type="entry name" value="ENDOGLUCANASE"/>
    <property type="match status" value="1"/>
</dbReference>
<accession>A0A7G7G4P6</accession>
<dbReference type="NCBIfam" id="TIGR04183">
    <property type="entry name" value="Por_Secre_tail"/>
    <property type="match status" value="1"/>
</dbReference>
<name>A0A7G7G4P6_9BACT</name>
<dbReference type="KEGG" id="aswu:HUW51_05065"/>
<feature type="compositionally biased region" description="Basic and acidic residues" evidence="1">
    <location>
        <begin position="227"/>
        <end position="238"/>
    </location>
</feature>
<feature type="compositionally biased region" description="Polar residues" evidence="1">
    <location>
        <begin position="253"/>
        <end position="264"/>
    </location>
</feature>
<dbReference type="Pfam" id="PF18962">
    <property type="entry name" value="Por_Secre_tail"/>
    <property type="match status" value="1"/>
</dbReference>
<evidence type="ECO:0000313" key="4">
    <source>
        <dbReference type="Proteomes" id="UP000515237"/>
    </source>
</evidence>
<dbReference type="AlphaFoldDB" id="A0A7G7G4P6"/>
<keyword evidence="4" id="KW-1185">Reference proteome</keyword>
<dbReference type="Gene3D" id="2.80.10.50">
    <property type="match status" value="1"/>
</dbReference>